<keyword evidence="2" id="KW-1185">Reference proteome</keyword>
<dbReference type="Proteomes" id="UP000595437">
    <property type="component" value="Chromosome 3"/>
</dbReference>
<evidence type="ECO:0000313" key="2">
    <source>
        <dbReference type="Proteomes" id="UP000595437"/>
    </source>
</evidence>
<dbReference type="AlphaFoldDB" id="A0A7T8KB89"/>
<dbReference type="OrthoDB" id="9981685at2759"/>
<dbReference type="Gene3D" id="3.30.420.10">
    <property type="entry name" value="Ribonuclease H-like superfamily/Ribonuclease H"/>
    <property type="match status" value="1"/>
</dbReference>
<protein>
    <submittedName>
        <fullName evidence="1">Uncharacterized protein</fullName>
    </submittedName>
</protein>
<proteinExistence type="predicted"/>
<reference evidence="2" key="1">
    <citation type="submission" date="2021-01" db="EMBL/GenBank/DDBJ databases">
        <title>Caligus Genome Assembly.</title>
        <authorList>
            <person name="Gallardo-Escarate C."/>
        </authorList>
    </citation>
    <scope>NUCLEOTIDE SEQUENCE [LARGE SCALE GENOMIC DNA]</scope>
</reference>
<organism evidence="1 2">
    <name type="scientific">Caligus rogercresseyi</name>
    <name type="common">Sea louse</name>
    <dbReference type="NCBI Taxonomy" id="217165"/>
    <lineage>
        <taxon>Eukaryota</taxon>
        <taxon>Metazoa</taxon>
        <taxon>Ecdysozoa</taxon>
        <taxon>Arthropoda</taxon>
        <taxon>Crustacea</taxon>
        <taxon>Multicrustacea</taxon>
        <taxon>Hexanauplia</taxon>
        <taxon>Copepoda</taxon>
        <taxon>Siphonostomatoida</taxon>
        <taxon>Caligidae</taxon>
        <taxon>Caligus</taxon>
    </lineage>
</organism>
<evidence type="ECO:0000313" key="1">
    <source>
        <dbReference type="EMBL" id="QQP51985.1"/>
    </source>
</evidence>
<accession>A0A7T8KB89</accession>
<sequence>MVLHARPRRSRISAARPHVQLLAGQHRPSSSLDLNPLDFSVWSVLERTPIRSLIQNLKALQQAIHEHGTT</sequence>
<name>A0A7T8KB89_CALRO</name>
<dbReference type="GO" id="GO:0003676">
    <property type="term" value="F:nucleic acid binding"/>
    <property type="evidence" value="ECO:0007669"/>
    <property type="project" value="InterPro"/>
</dbReference>
<gene>
    <name evidence="1" type="ORF">FKW44_003966</name>
</gene>
<dbReference type="EMBL" id="CP045892">
    <property type="protein sequence ID" value="QQP51985.1"/>
    <property type="molecule type" value="Genomic_DNA"/>
</dbReference>
<dbReference type="InterPro" id="IPR036397">
    <property type="entry name" value="RNaseH_sf"/>
</dbReference>